<dbReference type="NCBIfam" id="TIGR00019">
    <property type="entry name" value="prfA"/>
    <property type="match status" value="1"/>
</dbReference>
<dbReference type="Proteomes" id="UP000034048">
    <property type="component" value="Unassembled WGS sequence"/>
</dbReference>
<feature type="domain" description="Peptide chain release factor" evidence="8">
    <location>
        <begin position="60"/>
        <end position="174"/>
    </location>
</feature>
<evidence type="ECO:0000256" key="5">
    <source>
        <dbReference type="NCBIfam" id="TIGR00019"/>
    </source>
</evidence>
<reference evidence="9 10" key="1">
    <citation type="journal article" date="2015" name="Nature">
        <title>rRNA introns, odd ribosomes, and small enigmatic genomes across a large radiation of phyla.</title>
        <authorList>
            <person name="Brown C.T."/>
            <person name="Hug L.A."/>
            <person name="Thomas B.C."/>
            <person name="Sharon I."/>
            <person name="Castelle C.J."/>
            <person name="Singh A."/>
            <person name="Wilkins M.J."/>
            <person name="Williams K.H."/>
            <person name="Banfield J.F."/>
        </authorList>
    </citation>
    <scope>NUCLEOTIDE SEQUENCE [LARGE SCALE GENOMIC DNA]</scope>
</reference>
<name>A0A0G0NF83_9BACT</name>
<evidence type="ECO:0000256" key="3">
    <source>
        <dbReference type="ARBA" id="ARBA00022481"/>
    </source>
</evidence>
<dbReference type="FunFam" id="3.30.70.1660:FF:000002">
    <property type="entry name" value="Peptide chain release factor 1"/>
    <property type="match status" value="1"/>
</dbReference>
<dbReference type="InterPro" id="IPR000352">
    <property type="entry name" value="Pep_chain_release_fac_I"/>
</dbReference>
<keyword evidence="4" id="KW-0648">Protein biosynthesis</keyword>
<dbReference type="InterPro" id="IPR045853">
    <property type="entry name" value="Pep_chain_release_fac_I_sf"/>
</dbReference>
<protein>
    <recommendedName>
        <fullName evidence="5">Peptide chain release factor 1</fullName>
    </recommendedName>
</protein>
<feature type="compositionally biased region" description="Basic and acidic residues" evidence="7">
    <location>
        <begin position="277"/>
        <end position="288"/>
    </location>
</feature>
<dbReference type="Pfam" id="PF00472">
    <property type="entry name" value="RF-1"/>
    <property type="match status" value="1"/>
</dbReference>
<feature type="coiled-coil region" evidence="6">
    <location>
        <begin position="31"/>
        <end position="91"/>
    </location>
</feature>
<dbReference type="PANTHER" id="PTHR43804:SF7">
    <property type="entry name" value="LD18447P"/>
    <property type="match status" value="1"/>
</dbReference>
<dbReference type="GO" id="GO:0016149">
    <property type="term" value="F:translation release factor activity, codon specific"/>
    <property type="evidence" value="ECO:0007669"/>
    <property type="project" value="InterPro"/>
</dbReference>
<dbReference type="GO" id="GO:0005737">
    <property type="term" value="C:cytoplasm"/>
    <property type="evidence" value="ECO:0007669"/>
    <property type="project" value="UniProtKB-ARBA"/>
</dbReference>
<gene>
    <name evidence="9" type="ORF">UT42_C0018G0007</name>
</gene>
<keyword evidence="6" id="KW-0175">Coiled coil</keyword>
<evidence type="ECO:0000259" key="8">
    <source>
        <dbReference type="SMART" id="SM00937"/>
    </source>
</evidence>
<keyword evidence="3" id="KW-0488">Methylation</keyword>
<evidence type="ECO:0000256" key="6">
    <source>
        <dbReference type="SAM" id="Coils"/>
    </source>
</evidence>
<dbReference type="FunFam" id="3.30.160.20:FF:000004">
    <property type="entry name" value="Peptide chain release factor 1"/>
    <property type="match status" value="1"/>
</dbReference>
<dbReference type="Gene3D" id="3.30.160.20">
    <property type="match status" value="1"/>
</dbReference>
<comment type="caution">
    <text evidence="9">The sequence shown here is derived from an EMBL/GenBank/DDBJ whole genome shotgun (WGS) entry which is preliminary data.</text>
</comment>
<dbReference type="InterPro" id="IPR050057">
    <property type="entry name" value="Prokaryotic/Mito_RF"/>
</dbReference>
<dbReference type="Pfam" id="PF03462">
    <property type="entry name" value="PCRF"/>
    <property type="match status" value="1"/>
</dbReference>
<comment type="function">
    <text evidence="1">Peptide chain release factor 1 directs the termination of translation in response to the peptide chain termination codons UAG and UAA.</text>
</comment>
<comment type="similarity">
    <text evidence="2">Belongs to the prokaryotic/mitochondrial release factor family.</text>
</comment>
<dbReference type="SMART" id="SM00937">
    <property type="entry name" value="PCRF"/>
    <property type="match status" value="1"/>
</dbReference>
<dbReference type="EMBL" id="LBWS01000018">
    <property type="protein sequence ID" value="KKR14799.1"/>
    <property type="molecule type" value="Genomic_DNA"/>
</dbReference>
<evidence type="ECO:0000313" key="9">
    <source>
        <dbReference type="EMBL" id="KKR14799.1"/>
    </source>
</evidence>
<dbReference type="InterPro" id="IPR004373">
    <property type="entry name" value="RF-1"/>
</dbReference>
<dbReference type="Gene3D" id="6.10.140.1950">
    <property type="match status" value="1"/>
</dbReference>
<dbReference type="NCBIfam" id="NF001859">
    <property type="entry name" value="PRK00591.1"/>
    <property type="match status" value="1"/>
</dbReference>
<sequence length="348" mass="39026">MYEDIKQKFVALEQQLSDSAVVSDVQKLKTISKQHSEIKEAMSLITQLEEANKQIADNLSLLKNEKDTDLLAMAKAELIKLEAQSKLLTSQIDEELHPANPLDKKDAIMEIRIGTGGDESALFASDLFRMYSRFAESMGWQVEIISSSQIGIGGFKEVICAVHGRDVYGWLKYEAGTHRVQRVPETEKAGRIHTSAATVAVFPEAEEVDLEINPQDIRIDTFCSSGPGGQSVNTTYSAIRITHLPTGLIVSCQDQKSQHQNKEKALQVLRSRLLQKAEDAKRAKESAERQSMVGSGDRSDKIRTYNYPQDRITDHRLKQSWHAMENILNGHLQPIIEALKQASQHHDH</sequence>
<evidence type="ECO:0000256" key="2">
    <source>
        <dbReference type="ARBA" id="ARBA00010835"/>
    </source>
</evidence>
<dbReference type="InterPro" id="IPR005139">
    <property type="entry name" value="PCRF"/>
</dbReference>
<dbReference type="SUPFAM" id="SSF75620">
    <property type="entry name" value="Release factor"/>
    <property type="match status" value="1"/>
</dbReference>
<dbReference type="AlphaFoldDB" id="A0A0G0NF83"/>
<dbReference type="PATRIC" id="fig|1618634.3.peg.246"/>
<evidence type="ECO:0000256" key="4">
    <source>
        <dbReference type="ARBA" id="ARBA00022917"/>
    </source>
</evidence>
<organism evidence="9 10">
    <name type="scientific">Candidatus Falkowbacteria bacterium GW2011_GWA2_39_24</name>
    <dbReference type="NCBI Taxonomy" id="1618634"/>
    <lineage>
        <taxon>Bacteria</taxon>
        <taxon>Candidatus Falkowiibacteriota</taxon>
    </lineage>
</organism>
<proteinExistence type="inferred from homology"/>
<evidence type="ECO:0000256" key="1">
    <source>
        <dbReference type="ARBA" id="ARBA00002986"/>
    </source>
</evidence>
<feature type="region of interest" description="Disordered" evidence="7">
    <location>
        <begin position="277"/>
        <end position="304"/>
    </location>
</feature>
<evidence type="ECO:0000256" key="7">
    <source>
        <dbReference type="SAM" id="MobiDB-lite"/>
    </source>
</evidence>
<accession>A0A0G0NF83</accession>
<dbReference type="Gene3D" id="3.30.70.1660">
    <property type="match status" value="1"/>
</dbReference>
<dbReference type="PANTHER" id="PTHR43804">
    <property type="entry name" value="LD18447P"/>
    <property type="match status" value="1"/>
</dbReference>
<evidence type="ECO:0000313" key="10">
    <source>
        <dbReference type="Proteomes" id="UP000034048"/>
    </source>
</evidence>